<proteinExistence type="predicted"/>
<reference evidence="1 2" key="1">
    <citation type="submission" date="2024-09" db="EMBL/GenBank/DDBJ databases">
        <title>Rethinking Asexuality: The Enigmatic Case of Functional Sexual Genes in Lepraria (Stereocaulaceae).</title>
        <authorList>
            <person name="Doellman M."/>
            <person name="Sun Y."/>
            <person name="Barcenas-Pena A."/>
            <person name="Lumbsch H.T."/>
            <person name="Grewe F."/>
        </authorList>
    </citation>
    <scope>NUCLEOTIDE SEQUENCE [LARGE SCALE GENOMIC DNA]</scope>
    <source>
        <strain evidence="1 2">Grewe 0041</strain>
    </source>
</reference>
<dbReference type="EMBL" id="JBHFEH010000069">
    <property type="protein sequence ID" value="KAL2049209.1"/>
    <property type="molecule type" value="Genomic_DNA"/>
</dbReference>
<comment type="caution">
    <text evidence="1">The sequence shown here is derived from an EMBL/GenBank/DDBJ whole genome shotgun (WGS) entry which is preliminary data.</text>
</comment>
<protein>
    <submittedName>
        <fullName evidence="1">Uncharacterized protein</fullName>
    </submittedName>
</protein>
<evidence type="ECO:0000313" key="1">
    <source>
        <dbReference type="EMBL" id="KAL2049209.1"/>
    </source>
</evidence>
<evidence type="ECO:0000313" key="2">
    <source>
        <dbReference type="Proteomes" id="UP001590951"/>
    </source>
</evidence>
<gene>
    <name evidence="1" type="ORF">ABVK25_010559</name>
</gene>
<organism evidence="1 2">
    <name type="scientific">Lepraria finkii</name>
    <dbReference type="NCBI Taxonomy" id="1340010"/>
    <lineage>
        <taxon>Eukaryota</taxon>
        <taxon>Fungi</taxon>
        <taxon>Dikarya</taxon>
        <taxon>Ascomycota</taxon>
        <taxon>Pezizomycotina</taxon>
        <taxon>Lecanoromycetes</taxon>
        <taxon>OSLEUM clade</taxon>
        <taxon>Lecanoromycetidae</taxon>
        <taxon>Lecanorales</taxon>
        <taxon>Lecanorineae</taxon>
        <taxon>Stereocaulaceae</taxon>
        <taxon>Lepraria</taxon>
    </lineage>
</organism>
<accession>A0ABR4AUI1</accession>
<sequence>MDPLSAIGLPDNVFQLFDFGGKLVSGSLELYRFMDGASSTNKILETINKDVTELSARLIHAGRGADNTISSETGKWNLSLARSCNELGMEFLSVLERLKVKRNRDKKRESAWMALKSV</sequence>
<dbReference type="Proteomes" id="UP001590951">
    <property type="component" value="Unassembled WGS sequence"/>
</dbReference>
<name>A0ABR4AUI1_9LECA</name>
<keyword evidence="2" id="KW-1185">Reference proteome</keyword>